<accession>A0A0R3L8U1</accession>
<dbReference type="STRING" id="280332.CQ12_34260"/>
<dbReference type="RefSeq" id="WP_057837352.1">
    <property type="nucleotide sequence ID" value="NZ_LLXZ01000131.1"/>
</dbReference>
<reference evidence="1 2" key="1">
    <citation type="submission" date="2014-03" db="EMBL/GenBank/DDBJ databases">
        <title>Bradyrhizobium valentinum sp. nov., isolated from effective nodules of Lupinus mariae-josephae, a lupine endemic of basic-lime soils in Eastern Spain.</title>
        <authorList>
            <person name="Duran D."/>
            <person name="Rey L."/>
            <person name="Navarro A."/>
            <person name="Busquets A."/>
            <person name="Imperial J."/>
            <person name="Ruiz-Argueso T."/>
        </authorList>
    </citation>
    <scope>NUCLEOTIDE SEQUENCE [LARGE SCALE GENOMIC DNA]</scope>
    <source>
        <strain evidence="1 2">PAC68</strain>
    </source>
</reference>
<evidence type="ECO:0000313" key="2">
    <source>
        <dbReference type="Proteomes" id="UP000050863"/>
    </source>
</evidence>
<sequence>MKNSEKKPESDHGADFVEITMVVNGQPVVIKAVEQQPLHVARQKALEKTKNLAQPPENWEIKNEAGEPLDPDKKVGEFGFGKEVTLFLSLKAGVAGV</sequence>
<evidence type="ECO:0000313" key="1">
    <source>
        <dbReference type="EMBL" id="KRR04380.1"/>
    </source>
</evidence>
<dbReference type="Proteomes" id="UP000050863">
    <property type="component" value="Unassembled WGS sequence"/>
</dbReference>
<protein>
    <recommendedName>
        <fullName evidence="3">Multi-ubiquitin domain-containing protein</fullName>
    </recommendedName>
</protein>
<proteinExistence type="predicted"/>
<dbReference type="Pfam" id="PF10790">
    <property type="entry name" value="DUF2604"/>
    <property type="match status" value="1"/>
</dbReference>
<evidence type="ECO:0008006" key="3">
    <source>
        <dbReference type="Google" id="ProtNLM"/>
    </source>
</evidence>
<name>A0A0R3L8U1_9BRAD</name>
<comment type="caution">
    <text evidence="1">The sequence shown here is derived from an EMBL/GenBank/DDBJ whole genome shotgun (WGS) entry which is preliminary data.</text>
</comment>
<gene>
    <name evidence="1" type="ORF">CQ12_34260</name>
</gene>
<keyword evidence="2" id="KW-1185">Reference proteome</keyword>
<dbReference type="OrthoDB" id="9807990at2"/>
<dbReference type="AlphaFoldDB" id="A0A0R3L8U1"/>
<dbReference type="EMBL" id="LLXZ01000131">
    <property type="protein sequence ID" value="KRR04380.1"/>
    <property type="molecule type" value="Genomic_DNA"/>
</dbReference>
<organism evidence="1 2">
    <name type="scientific">Bradyrhizobium jicamae</name>
    <dbReference type="NCBI Taxonomy" id="280332"/>
    <lineage>
        <taxon>Bacteria</taxon>
        <taxon>Pseudomonadati</taxon>
        <taxon>Pseudomonadota</taxon>
        <taxon>Alphaproteobacteria</taxon>
        <taxon>Hyphomicrobiales</taxon>
        <taxon>Nitrobacteraceae</taxon>
        <taxon>Bradyrhizobium</taxon>
    </lineage>
</organism>
<dbReference type="InterPro" id="IPR019726">
    <property type="entry name" value="DUF2604"/>
</dbReference>